<evidence type="ECO:0000256" key="1">
    <source>
        <dbReference type="ARBA" id="ARBA00022553"/>
    </source>
</evidence>
<name>A0A5J4KTJ3_9CHLR</name>
<dbReference type="AlphaFoldDB" id="A0A5J4KTJ3"/>
<dbReference type="RefSeq" id="WP_162005591.1">
    <property type="nucleotide sequence ID" value="NZ_BKZW01000003.1"/>
</dbReference>
<dbReference type="PANTHER" id="PTHR44591">
    <property type="entry name" value="STRESS RESPONSE REGULATOR PROTEIN 1"/>
    <property type="match status" value="1"/>
</dbReference>
<dbReference type="Gene3D" id="3.40.50.2300">
    <property type="match status" value="1"/>
</dbReference>
<evidence type="ECO:0000256" key="2">
    <source>
        <dbReference type="PROSITE-ProRule" id="PRU00169"/>
    </source>
</evidence>
<dbReference type="EMBL" id="BKZW01000003">
    <property type="protein sequence ID" value="GER90973.1"/>
    <property type="molecule type" value="Genomic_DNA"/>
</dbReference>
<protein>
    <recommendedName>
        <fullName evidence="3">Response regulatory domain-containing protein</fullName>
    </recommendedName>
</protein>
<evidence type="ECO:0000313" key="5">
    <source>
        <dbReference type="Proteomes" id="UP000326912"/>
    </source>
</evidence>
<organism evidence="4 5">
    <name type="scientific">Dictyobacter vulcani</name>
    <dbReference type="NCBI Taxonomy" id="2607529"/>
    <lineage>
        <taxon>Bacteria</taxon>
        <taxon>Bacillati</taxon>
        <taxon>Chloroflexota</taxon>
        <taxon>Ktedonobacteria</taxon>
        <taxon>Ktedonobacterales</taxon>
        <taxon>Dictyobacteraceae</taxon>
        <taxon>Dictyobacter</taxon>
    </lineage>
</organism>
<accession>A0A5J4KTJ3</accession>
<keyword evidence="1 2" id="KW-0597">Phosphoprotein</keyword>
<evidence type="ECO:0000259" key="3">
    <source>
        <dbReference type="PROSITE" id="PS50110"/>
    </source>
</evidence>
<feature type="domain" description="Response regulatory" evidence="3">
    <location>
        <begin position="4"/>
        <end position="122"/>
    </location>
</feature>
<dbReference type="InterPro" id="IPR001789">
    <property type="entry name" value="Sig_transdc_resp-reg_receiver"/>
</dbReference>
<sequence>MKTRILVIEDEPDILELYRLLLETEGYEVYTNDAIYHDLAVIEQIDPHLIILDLMIGGKQAGWNFLEKVHHHPGTSSVPLLLCTAAEHDLREKIDELKTPSIDVVFKPFDVENLLQVVQKLLTYAPIETC</sequence>
<evidence type="ECO:0000313" key="4">
    <source>
        <dbReference type="EMBL" id="GER90973.1"/>
    </source>
</evidence>
<keyword evidence="5" id="KW-1185">Reference proteome</keyword>
<comment type="caution">
    <text evidence="4">The sequence shown here is derived from an EMBL/GenBank/DDBJ whole genome shotgun (WGS) entry which is preliminary data.</text>
</comment>
<dbReference type="Proteomes" id="UP000326912">
    <property type="component" value="Unassembled WGS sequence"/>
</dbReference>
<dbReference type="PANTHER" id="PTHR44591:SF3">
    <property type="entry name" value="RESPONSE REGULATORY DOMAIN-CONTAINING PROTEIN"/>
    <property type="match status" value="1"/>
</dbReference>
<dbReference type="GO" id="GO:0000160">
    <property type="term" value="P:phosphorelay signal transduction system"/>
    <property type="evidence" value="ECO:0007669"/>
    <property type="project" value="InterPro"/>
</dbReference>
<proteinExistence type="predicted"/>
<dbReference type="SMART" id="SM00448">
    <property type="entry name" value="REC"/>
    <property type="match status" value="1"/>
</dbReference>
<dbReference type="InterPro" id="IPR011006">
    <property type="entry name" value="CheY-like_superfamily"/>
</dbReference>
<feature type="modified residue" description="4-aspartylphosphate" evidence="2">
    <location>
        <position position="53"/>
    </location>
</feature>
<dbReference type="Pfam" id="PF00072">
    <property type="entry name" value="Response_reg"/>
    <property type="match status" value="1"/>
</dbReference>
<dbReference type="SUPFAM" id="SSF52172">
    <property type="entry name" value="CheY-like"/>
    <property type="match status" value="1"/>
</dbReference>
<gene>
    <name evidence="4" type="ORF">KDW_51350</name>
</gene>
<dbReference type="InterPro" id="IPR050595">
    <property type="entry name" value="Bact_response_regulator"/>
</dbReference>
<reference evidence="4 5" key="1">
    <citation type="submission" date="2019-10" db="EMBL/GenBank/DDBJ databases">
        <title>Dictyobacter vulcani sp. nov., within the class Ktedonobacteria, isolated from soil of volcanic Mt. Zao.</title>
        <authorList>
            <person name="Zheng Y."/>
            <person name="Wang C.M."/>
            <person name="Sakai Y."/>
            <person name="Abe K."/>
            <person name="Yokota A."/>
            <person name="Yabe S."/>
        </authorList>
    </citation>
    <scope>NUCLEOTIDE SEQUENCE [LARGE SCALE GENOMIC DNA]</scope>
    <source>
        <strain evidence="4 5">W12</strain>
    </source>
</reference>
<dbReference type="PROSITE" id="PS50110">
    <property type="entry name" value="RESPONSE_REGULATORY"/>
    <property type="match status" value="1"/>
</dbReference>